<dbReference type="PANTHER" id="PTHR47435">
    <property type="entry name" value="KELCH REPEAT PROTEIN (AFU_ORTHOLOGUE AFUA_5G12780)"/>
    <property type="match status" value="1"/>
</dbReference>
<gene>
    <name evidence="6" type="ORF">N7498_010601</name>
</gene>
<keyword evidence="5" id="KW-0732">Signal</keyword>
<evidence type="ECO:0000313" key="6">
    <source>
        <dbReference type="EMBL" id="KAJ5191616.1"/>
    </source>
</evidence>
<feature type="chain" id="PRO_5040784168" evidence="5">
    <location>
        <begin position="21"/>
        <end position="572"/>
    </location>
</feature>
<dbReference type="Proteomes" id="UP001150904">
    <property type="component" value="Unassembled WGS sequence"/>
</dbReference>
<dbReference type="SUPFAM" id="SSF50965">
    <property type="entry name" value="Galactose oxidase, central domain"/>
    <property type="match status" value="1"/>
</dbReference>
<feature type="signal peptide" evidence="5">
    <location>
        <begin position="1"/>
        <end position="20"/>
    </location>
</feature>
<protein>
    <submittedName>
        <fullName evidence="6">Uncharacterized protein</fullName>
    </submittedName>
</protein>
<evidence type="ECO:0000256" key="1">
    <source>
        <dbReference type="ARBA" id="ARBA00022737"/>
    </source>
</evidence>
<reference evidence="6" key="2">
    <citation type="journal article" date="2023" name="IMA Fungus">
        <title>Comparative genomic study of the Penicillium genus elucidates a diverse pangenome and 15 lateral gene transfer events.</title>
        <authorList>
            <person name="Petersen C."/>
            <person name="Sorensen T."/>
            <person name="Nielsen M.R."/>
            <person name="Sondergaard T.E."/>
            <person name="Sorensen J.L."/>
            <person name="Fitzpatrick D.A."/>
            <person name="Frisvad J.C."/>
            <person name="Nielsen K.L."/>
        </authorList>
    </citation>
    <scope>NUCLEOTIDE SEQUENCE</scope>
    <source>
        <strain evidence="6">IBT 15544</strain>
    </source>
</reference>
<dbReference type="InterPro" id="IPR015915">
    <property type="entry name" value="Kelch-typ_b-propeller"/>
</dbReference>
<dbReference type="Pfam" id="PF24681">
    <property type="entry name" value="Kelch_KLHDC2_KLHL20_DRC7"/>
    <property type="match status" value="1"/>
</dbReference>
<dbReference type="EMBL" id="JAPQKR010000016">
    <property type="protein sequence ID" value="KAJ5191616.1"/>
    <property type="molecule type" value="Genomic_DNA"/>
</dbReference>
<dbReference type="OrthoDB" id="540004at2759"/>
<evidence type="ECO:0000256" key="2">
    <source>
        <dbReference type="ARBA" id="ARBA00023004"/>
    </source>
</evidence>
<keyword evidence="1" id="KW-0677">Repeat</keyword>
<organism evidence="6 7">
    <name type="scientific">Penicillium cinerascens</name>
    <dbReference type="NCBI Taxonomy" id="70096"/>
    <lineage>
        <taxon>Eukaryota</taxon>
        <taxon>Fungi</taxon>
        <taxon>Dikarya</taxon>
        <taxon>Ascomycota</taxon>
        <taxon>Pezizomycotina</taxon>
        <taxon>Eurotiomycetes</taxon>
        <taxon>Eurotiomycetidae</taxon>
        <taxon>Eurotiales</taxon>
        <taxon>Aspergillaceae</taxon>
        <taxon>Penicillium</taxon>
    </lineage>
</organism>
<evidence type="ECO:0000256" key="3">
    <source>
        <dbReference type="SAM" id="MobiDB-lite"/>
    </source>
</evidence>
<reference evidence="6" key="1">
    <citation type="submission" date="2022-12" db="EMBL/GenBank/DDBJ databases">
        <authorList>
            <person name="Petersen C."/>
        </authorList>
    </citation>
    <scope>NUCLEOTIDE SEQUENCE</scope>
    <source>
        <strain evidence="6">IBT 15544</strain>
    </source>
</reference>
<feature type="compositionally biased region" description="Low complexity" evidence="3">
    <location>
        <begin position="452"/>
        <end position="461"/>
    </location>
</feature>
<keyword evidence="4" id="KW-0472">Membrane</keyword>
<dbReference type="GO" id="GO:0019760">
    <property type="term" value="P:glucosinolate metabolic process"/>
    <property type="evidence" value="ECO:0007669"/>
    <property type="project" value="UniProtKB-ARBA"/>
</dbReference>
<dbReference type="Gene3D" id="1.20.5.510">
    <property type="entry name" value="Single helix bin"/>
    <property type="match status" value="1"/>
</dbReference>
<comment type="caution">
    <text evidence="6">The sequence shown here is derived from an EMBL/GenBank/DDBJ whole genome shotgun (WGS) entry which is preliminary data.</text>
</comment>
<keyword evidence="2" id="KW-0408">Iron</keyword>
<keyword evidence="4" id="KW-0812">Transmembrane</keyword>
<dbReference type="PANTHER" id="PTHR47435:SF4">
    <property type="entry name" value="KELCH REPEAT PROTEIN (AFU_ORTHOLOGUE AFUA_5G12780)"/>
    <property type="match status" value="1"/>
</dbReference>
<keyword evidence="4" id="KW-1133">Transmembrane helix</keyword>
<dbReference type="GeneID" id="83184958"/>
<evidence type="ECO:0000313" key="7">
    <source>
        <dbReference type="Proteomes" id="UP001150904"/>
    </source>
</evidence>
<dbReference type="RefSeq" id="XP_058304556.1">
    <property type="nucleotide sequence ID" value="XM_058457657.1"/>
</dbReference>
<dbReference type="InterPro" id="IPR011043">
    <property type="entry name" value="Gal_Oxase/kelch_b-propeller"/>
</dbReference>
<proteinExistence type="predicted"/>
<dbReference type="AlphaFoldDB" id="A0A9W9J996"/>
<name>A0A9W9J996_9EURO</name>
<dbReference type="Gene3D" id="2.120.10.80">
    <property type="entry name" value="Kelch-type beta propeller"/>
    <property type="match status" value="2"/>
</dbReference>
<feature type="transmembrane region" description="Helical" evidence="4">
    <location>
        <begin position="480"/>
        <end position="503"/>
    </location>
</feature>
<evidence type="ECO:0000256" key="4">
    <source>
        <dbReference type="SAM" id="Phobius"/>
    </source>
</evidence>
<accession>A0A9W9J996</accession>
<evidence type="ECO:0000256" key="5">
    <source>
        <dbReference type="SAM" id="SignalP"/>
    </source>
</evidence>
<feature type="region of interest" description="Disordered" evidence="3">
    <location>
        <begin position="452"/>
        <end position="471"/>
    </location>
</feature>
<sequence>MTTWISLVVLVLALSHCTFCSQGDICYVVGAQTSLVDDRLYFMGGNYSIVTYDGQQIEPTGSLYSIDLNSQFPVERPIPQAGFNNGTIDSKITVASRSALSAIGADTTNGAVWKINDILYVFGGGFDTPINTLSAYNVSTGNWKDVTVAGGDFNFGKRTSAQFASAPESSLGFIYGGNTPYMSGMLRFDASNPDKLSWTNETLSNGSYGAQVPNLISGALVYIPAGKEGMLISFGGGNVTEGISPDSGWPYDANWNTIYVYDIASHTWWVQEASGNPPANRGAFCTALTISPDGGAFHITTYGGWSLADQRSYEDVNILTIPSFTWIDATELSNQSNREEQVNSTVGRDALGGACQAYRGSQMIVLGGEIRAGAYSLTKGACSNVFEPVRVLDLSTYKWQTELDTNSSYEVPAIIYDKIGGNATGGATLTVPSAGFADATLASLIQQRVSTPTSTFHPSPSVNSSVPYQNKKSHHSNTGAIAGGVVGGVVGLACILGVAWFLFRRRFGSESKAEGLVQGGRGKSRVQEMDARQLHEAPTHGAMSEMSGQGAFELPGTIAVTELGSSKPLTEY</sequence>
<keyword evidence="7" id="KW-1185">Reference proteome</keyword>